<name>A0A5B0PT16_PUCGR</name>
<proteinExistence type="predicted"/>
<comment type="caution">
    <text evidence="2">The sequence shown here is derived from an EMBL/GenBank/DDBJ whole genome shotgun (WGS) entry which is preliminary data.</text>
</comment>
<gene>
    <name evidence="2" type="ORF">PGTUg99_004359</name>
</gene>
<protein>
    <submittedName>
        <fullName evidence="2">Uncharacterized protein</fullName>
    </submittedName>
</protein>
<evidence type="ECO:0000313" key="3">
    <source>
        <dbReference type="Proteomes" id="UP000325313"/>
    </source>
</evidence>
<accession>A0A5B0PT16</accession>
<dbReference type="EMBL" id="VDEP01000322">
    <property type="protein sequence ID" value="KAA1103638.1"/>
    <property type="molecule type" value="Genomic_DNA"/>
</dbReference>
<evidence type="ECO:0000313" key="2">
    <source>
        <dbReference type="EMBL" id="KAA1103638.1"/>
    </source>
</evidence>
<sequence length="102" mass="10817">MPGPGTGSTRGYIKKSPVPPAASRAPWQSLRATLAAGPERVDPLTNCTAHSSGAQRTYPGPGTIIPLENSWSDAGRDEGTEFDRQAALKNQKSNTIIREADN</sequence>
<feature type="region of interest" description="Disordered" evidence="1">
    <location>
        <begin position="1"/>
        <end position="63"/>
    </location>
</feature>
<evidence type="ECO:0000256" key="1">
    <source>
        <dbReference type="SAM" id="MobiDB-lite"/>
    </source>
</evidence>
<organism evidence="2 3">
    <name type="scientific">Puccinia graminis f. sp. tritici</name>
    <dbReference type="NCBI Taxonomy" id="56615"/>
    <lineage>
        <taxon>Eukaryota</taxon>
        <taxon>Fungi</taxon>
        <taxon>Dikarya</taxon>
        <taxon>Basidiomycota</taxon>
        <taxon>Pucciniomycotina</taxon>
        <taxon>Pucciniomycetes</taxon>
        <taxon>Pucciniales</taxon>
        <taxon>Pucciniaceae</taxon>
        <taxon>Puccinia</taxon>
    </lineage>
</organism>
<feature type="compositionally biased region" description="Polar residues" evidence="1">
    <location>
        <begin position="45"/>
        <end position="55"/>
    </location>
</feature>
<dbReference type="Proteomes" id="UP000325313">
    <property type="component" value="Unassembled WGS sequence"/>
</dbReference>
<dbReference type="AlphaFoldDB" id="A0A5B0PT16"/>
<reference evidence="2 3" key="1">
    <citation type="submission" date="2019-05" db="EMBL/GenBank/DDBJ databases">
        <title>Emergence of the Ug99 lineage of the wheat stem rust pathogen through somatic hybridization.</title>
        <authorList>
            <person name="Li F."/>
            <person name="Upadhyaya N.M."/>
            <person name="Sperschneider J."/>
            <person name="Matny O."/>
            <person name="Nguyen-Phuc H."/>
            <person name="Mago R."/>
            <person name="Raley C."/>
            <person name="Miller M.E."/>
            <person name="Silverstein K.A.T."/>
            <person name="Henningsen E."/>
            <person name="Hirsch C.D."/>
            <person name="Visser B."/>
            <person name="Pretorius Z.A."/>
            <person name="Steffenson B.J."/>
            <person name="Schwessinger B."/>
            <person name="Dodds P.N."/>
            <person name="Figueroa M."/>
        </authorList>
    </citation>
    <scope>NUCLEOTIDE SEQUENCE [LARGE SCALE GENOMIC DNA]</scope>
    <source>
        <strain evidence="2 3">Ug99</strain>
    </source>
</reference>